<dbReference type="Proteomes" id="UP000550707">
    <property type="component" value="Unassembled WGS sequence"/>
</dbReference>
<dbReference type="GO" id="GO:0005634">
    <property type="term" value="C:nucleus"/>
    <property type="evidence" value="ECO:0007669"/>
    <property type="project" value="TreeGrafter"/>
</dbReference>
<dbReference type="PANTHER" id="PTHR22574">
    <property type="match status" value="1"/>
</dbReference>
<gene>
    <name evidence="4" type="ORF">HJG59_004934</name>
</gene>
<reference evidence="4 5" key="1">
    <citation type="journal article" date="2020" name="Nature">
        <title>Six reference-quality genomes reveal evolution of bat adaptations.</title>
        <authorList>
            <person name="Jebb D."/>
            <person name="Huang Z."/>
            <person name="Pippel M."/>
            <person name="Hughes G.M."/>
            <person name="Lavrichenko K."/>
            <person name="Devanna P."/>
            <person name="Winkler S."/>
            <person name="Jermiin L.S."/>
            <person name="Skirmuntt E.C."/>
            <person name="Katzourakis A."/>
            <person name="Burkitt-Gray L."/>
            <person name="Ray D.A."/>
            <person name="Sullivan K.A.M."/>
            <person name="Roscito J.G."/>
            <person name="Kirilenko B.M."/>
            <person name="Davalos L.M."/>
            <person name="Corthals A.P."/>
            <person name="Power M.L."/>
            <person name="Jones G."/>
            <person name="Ransome R.D."/>
            <person name="Dechmann D.K.N."/>
            <person name="Locatelli A.G."/>
            <person name="Puechmaille S.J."/>
            <person name="Fedrigo O."/>
            <person name="Jarvis E.D."/>
            <person name="Hiller M."/>
            <person name="Vernes S.C."/>
            <person name="Myers E.W."/>
            <person name="Teeling E.C."/>
        </authorList>
    </citation>
    <scope>NUCLEOTIDE SEQUENCE [LARGE SCALE GENOMIC DNA]</scope>
    <source>
        <strain evidence="4">MMolMol1</strain>
        <tissue evidence="4">Muscle</tissue>
    </source>
</reference>
<dbReference type="InterPro" id="IPR022168">
    <property type="entry name" value="GARIL-like_Rab2B-bd"/>
</dbReference>
<evidence type="ECO:0000256" key="1">
    <source>
        <dbReference type="ARBA" id="ARBA00038379"/>
    </source>
</evidence>
<evidence type="ECO:0000313" key="4">
    <source>
        <dbReference type="EMBL" id="KAF6406727.1"/>
    </source>
</evidence>
<evidence type="ECO:0000256" key="2">
    <source>
        <dbReference type="SAM" id="MobiDB-lite"/>
    </source>
</evidence>
<dbReference type="Pfam" id="PF12480">
    <property type="entry name" value="GARIL_Rab2_bd"/>
    <property type="match status" value="1"/>
</dbReference>
<comment type="similarity">
    <text evidence="1">Belongs to the GARIN family.</text>
</comment>
<feature type="domain" description="Golgi associated RAB2 interactor protein-like Rab2B-binding" evidence="3">
    <location>
        <begin position="98"/>
        <end position="164"/>
    </location>
</feature>
<name>A0A7J8C7C0_MOLMO</name>
<sequence length="345" mass="38570">MNRLWNTRRPDPLPAPPQWVPILGQLQKTLQKREYLPLRSLPMFESNFVQVTSQGAPVYVHHKPNYLTLGVAATLPDPGLPDLLLIAKPSENKDCSNLILTRMLPLDLVHLYVHNLSAWRLKLHLITGRYYYLELDAPAREIAFLFDRWIRLISLLREPAAFWAPRTLHTPLSDLAPPASTWRLQDKPHTRCSGPVMRVDPTISRKVPTSQKQRKAKPLKRRFKSQAVGDSVPLICSQLEHTDSRKKGTGNASHPEHALPSSVAKSPVSEKSSFSIWTIFSNFPNSIDQKLSSSKAPIHWEPGVQLLALREEGWGLGLLGLREEGLGAWTPGSEGGGAGGLDSWV</sequence>
<dbReference type="PANTHER" id="PTHR22574:SF12">
    <property type="entry name" value="GOLGI-ASSOCIATED RAB2 INTERACTOR PROTEIN 5B"/>
    <property type="match status" value="1"/>
</dbReference>
<proteinExistence type="inferred from homology"/>
<protein>
    <submittedName>
        <fullName evidence="4">Family with sequence similarity 71 member E2</fullName>
    </submittedName>
</protein>
<accession>A0A7J8C7C0</accession>
<evidence type="ECO:0000313" key="5">
    <source>
        <dbReference type="Proteomes" id="UP000550707"/>
    </source>
</evidence>
<evidence type="ECO:0000259" key="3">
    <source>
        <dbReference type="Pfam" id="PF12480"/>
    </source>
</evidence>
<dbReference type="AlphaFoldDB" id="A0A7J8C7C0"/>
<organism evidence="4 5">
    <name type="scientific">Molossus molossus</name>
    <name type="common">Pallas' mastiff bat</name>
    <name type="synonym">Vespertilio molossus</name>
    <dbReference type="NCBI Taxonomy" id="27622"/>
    <lineage>
        <taxon>Eukaryota</taxon>
        <taxon>Metazoa</taxon>
        <taxon>Chordata</taxon>
        <taxon>Craniata</taxon>
        <taxon>Vertebrata</taxon>
        <taxon>Euteleostomi</taxon>
        <taxon>Mammalia</taxon>
        <taxon>Eutheria</taxon>
        <taxon>Laurasiatheria</taxon>
        <taxon>Chiroptera</taxon>
        <taxon>Yangochiroptera</taxon>
        <taxon>Molossidae</taxon>
        <taxon>Molossus</taxon>
    </lineage>
</organism>
<keyword evidence="5" id="KW-1185">Reference proteome</keyword>
<feature type="region of interest" description="Disordered" evidence="2">
    <location>
        <begin position="241"/>
        <end position="265"/>
    </location>
</feature>
<comment type="caution">
    <text evidence="4">The sequence shown here is derived from an EMBL/GenBank/DDBJ whole genome shotgun (WGS) entry which is preliminary data.</text>
</comment>
<dbReference type="EMBL" id="JACASF010000021">
    <property type="protein sequence ID" value="KAF6406727.1"/>
    <property type="molecule type" value="Genomic_DNA"/>
</dbReference>